<keyword evidence="4" id="KW-1185">Reference proteome</keyword>
<reference evidence="3 4" key="1">
    <citation type="submission" date="2017-09" db="EMBL/GenBank/DDBJ databases">
        <authorList>
            <person name="Ehlers B."/>
            <person name="Leendertz F.H."/>
        </authorList>
    </citation>
    <scope>NUCLEOTIDE SEQUENCE [LARGE SCALE GENOMIC DNA]</scope>
    <source>
        <strain evidence="3 4">USBA 140</strain>
    </source>
</reference>
<feature type="region of interest" description="Disordered" evidence="1">
    <location>
        <begin position="110"/>
        <end position="131"/>
    </location>
</feature>
<sequence length="131" mass="14135">MSHISMHDRSLGDLVGTLGRDVVRLVRQEIQLARAEADESLKKAIAALVTIGVALAIALAGLVILLLAAVTALSNVWEPWVASLVVGGIAVIVAVIMGMSGQKKLRTTSLAPRRTRESLQHDREMVREHVR</sequence>
<keyword evidence="2" id="KW-0472">Membrane</keyword>
<keyword evidence="2" id="KW-0812">Transmembrane</keyword>
<accession>A0A286GH42</accession>
<dbReference type="EMBL" id="OCNJ01000004">
    <property type="protein sequence ID" value="SOD94841.1"/>
    <property type="molecule type" value="Genomic_DNA"/>
</dbReference>
<evidence type="ECO:0000256" key="1">
    <source>
        <dbReference type="SAM" id="MobiDB-lite"/>
    </source>
</evidence>
<proteinExistence type="predicted"/>
<dbReference type="InterPro" id="IPR009937">
    <property type="entry name" value="Phage_holin_3_6"/>
</dbReference>
<protein>
    <submittedName>
        <fullName evidence="3">Uncharacterized membrane protein YqjE</fullName>
    </submittedName>
</protein>
<organism evidence="3 4">
    <name type="scientific">Caenispirillum bisanense</name>
    <dbReference type="NCBI Taxonomy" id="414052"/>
    <lineage>
        <taxon>Bacteria</taxon>
        <taxon>Pseudomonadati</taxon>
        <taxon>Pseudomonadota</taxon>
        <taxon>Alphaproteobacteria</taxon>
        <taxon>Rhodospirillales</taxon>
        <taxon>Novispirillaceae</taxon>
        <taxon>Caenispirillum</taxon>
    </lineage>
</organism>
<dbReference type="Pfam" id="PF07332">
    <property type="entry name" value="Phage_holin_3_6"/>
    <property type="match status" value="1"/>
</dbReference>
<name>A0A286GH42_9PROT</name>
<feature type="compositionally biased region" description="Basic and acidic residues" evidence="1">
    <location>
        <begin position="114"/>
        <end position="131"/>
    </location>
</feature>
<evidence type="ECO:0000313" key="3">
    <source>
        <dbReference type="EMBL" id="SOD94841.1"/>
    </source>
</evidence>
<gene>
    <name evidence="3" type="ORF">SAMN05421508_104139</name>
</gene>
<feature type="transmembrane region" description="Helical" evidence="2">
    <location>
        <begin position="44"/>
        <end position="68"/>
    </location>
</feature>
<dbReference type="Proteomes" id="UP000219621">
    <property type="component" value="Unassembled WGS sequence"/>
</dbReference>
<keyword evidence="2" id="KW-1133">Transmembrane helix</keyword>
<dbReference type="AlphaFoldDB" id="A0A286GH42"/>
<dbReference type="OrthoDB" id="8547916at2"/>
<evidence type="ECO:0000313" key="4">
    <source>
        <dbReference type="Proteomes" id="UP000219621"/>
    </source>
</evidence>
<evidence type="ECO:0000256" key="2">
    <source>
        <dbReference type="SAM" id="Phobius"/>
    </source>
</evidence>
<dbReference type="RefSeq" id="WP_097279105.1">
    <property type="nucleotide sequence ID" value="NZ_OCNJ01000004.1"/>
</dbReference>
<feature type="transmembrane region" description="Helical" evidence="2">
    <location>
        <begin position="80"/>
        <end position="99"/>
    </location>
</feature>